<protein>
    <recommendedName>
        <fullName evidence="4">DUF4179 domain-containing protein</fullName>
    </recommendedName>
</protein>
<evidence type="ECO:0000313" key="2">
    <source>
        <dbReference type="EMBL" id="MBC5722699.1"/>
    </source>
</evidence>
<dbReference type="AlphaFoldDB" id="A0A8J6J1Q9"/>
<organism evidence="2 3">
    <name type="scientific">Flintibacter hominis</name>
    <dbReference type="NCBI Taxonomy" id="2763048"/>
    <lineage>
        <taxon>Bacteria</taxon>
        <taxon>Bacillati</taxon>
        <taxon>Bacillota</taxon>
        <taxon>Clostridia</taxon>
        <taxon>Eubacteriales</taxon>
        <taxon>Flintibacter</taxon>
    </lineage>
</organism>
<comment type="caution">
    <text evidence="2">The sequence shown here is derived from an EMBL/GenBank/DDBJ whole genome shotgun (WGS) entry which is preliminary data.</text>
</comment>
<keyword evidence="1" id="KW-0812">Transmembrane</keyword>
<keyword evidence="3" id="KW-1185">Reference proteome</keyword>
<dbReference type="EMBL" id="JACOPO010000004">
    <property type="protein sequence ID" value="MBC5722699.1"/>
    <property type="molecule type" value="Genomic_DNA"/>
</dbReference>
<proteinExistence type="predicted"/>
<name>A0A8J6J1Q9_9FIRM</name>
<accession>A0A8J6J1Q9</accession>
<keyword evidence="1" id="KW-0472">Membrane</keyword>
<feature type="transmembrane region" description="Helical" evidence="1">
    <location>
        <begin position="39"/>
        <end position="60"/>
    </location>
</feature>
<evidence type="ECO:0000256" key="1">
    <source>
        <dbReference type="SAM" id="Phobius"/>
    </source>
</evidence>
<gene>
    <name evidence="2" type="ORF">H8S11_07725</name>
</gene>
<dbReference type="RefSeq" id="WP_186852744.1">
    <property type="nucleotide sequence ID" value="NZ_JACOPO010000004.1"/>
</dbReference>
<keyword evidence="1" id="KW-1133">Transmembrane helix</keyword>
<evidence type="ECO:0008006" key="4">
    <source>
        <dbReference type="Google" id="ProtNLM"/>
    </source>
</evidence>
<evidence type="ECO:0000313" key="3">
    <source>
        <dbReference type="Proteomes" id="UP000628736"/>
    </source>
</evidence>
<dbReference type="Proteomes" id="UP000628736">
    <property type="component" value="Unassembled WGS sequence"/>
</dbReference>
<sequence>MFEREYRREMDQVKLSQVELDRLVNAMAEEKRRHKRGNLGVRVLLTAAAVFLLTASALALSPTLRSQLTQVLGNFGPYSQRIEAGTAADQGYEVQVLSAVTDQYRLKLYVQVRDLTGQRMTDGEIRLVCRIGRETQTLTTHGRCVGYDPDSHTALFEVSEFWEEASGLEEELTLEVISMWPRYYSFGGEPLPLEEVTGRTLDCMTLENGQVVVAPGQTPAPLEDFEWAELSSMGFAEDGTFQVLFRLAEGADPEESDILADILVDGEPPCRHLGDINYTLDGRTYVGVSYENISPADLGHFTRATAGGDVVMGRKTKGDWALSFRVDNLPVREYVLSGLTDQYQLPCKLTLTPLGAMLTGDYEAGWRGMHPFSLILEDGSRLEEVYIRHGCMTPGKESVLGNWDFGQFLDLDQAVGLELGSWYISLSGEDTGTVYPVEGREAWEQGMMAP</sequence>
<reference evidence="2" key="1">
    <citation type="submission" date="2020-08" db="EMBL/GenBank/DDBJ databases">
        <title>Genome public.</title>
        <authorList>
            <person name="Liu C."/>
            <person name="Sun Q."/>
        </authorList>
    </citation>
    <scope>NUCLEOTIDE SEQUENCE</scope>
    <source>
        <strain evidence="2">NSJ-23</strain>
    </source>
</reference>